<feature type="region of interest" description="Disordered" evidence="1">
    <location>
        <begin position="84"/>
        <end position="107"/>
    </location>
</feature>
<dbReference type="Gene3D" id="3.40.33.10">
    <property type="entry name" value="CAP"/>
    <property type="match status" value="1"/>
</dbReference>
<reference evidence="4" key="2">
    <citation type="submission" date="2008-12" db="EMBL/GenBank/DDBJ databases">
        <title>Improved gene annotation of the rice (Oryza sativa) genomes.</title>
        <authorList>
            <person name="Wang J."/>
            <person name="Li R."/>
            <person name="Fan W."/>
            <person name="Huang Q."/>
            <person name="Zhang J."/>
            <person name="Zhou Y."/>
            <person name="Hu Y."/>
            <person name="Zi S."/>
            <person name="Li J."/>
            <person name="Ni P."/>
            <person name="Zheng H."/>
            <person name="Zhang Y."/>
            <person name="Zhao M."/>
            <person name="Hao Q."/>
            <person name="McDermott J."/>
            <person name="Samudrala R."/>
            <person name="Kristiansen K."/>
            <person name="Wong G.K.-S."/>
        </authorList>
    </citation>
    <scope>NUCLEOTIDE SEQUENCE</scope>
</reference>
<accession>B9FVB3</accession>
<organism evidence="4">
    <name type="scientific">Oryza sativa subsp. japonica</name>
    <name type="common">Rice</name>
    <dbReference type="NCBI Taxonomy" id="39947"/>
    <lineage>
        <taxon>Eukaryota</taxon>
        <taxon>Viridiplantae</taxon>
        <taxon>Streptophyta</taxon>
        <taxon>Embryophyta</taxon>
        <taxon>Tracheophyta</taxon>
        <taxon>Spermatophyta</taxon>
        <taxon>Magnoliopsida</taxon>
        <taxon>Liliopsida</taxon>
        <taxon>Poales</taxon>
        <taxon>Poaceae</taxon>
        <taxon>BOP clade</taxon>
        <taxon>Oryzoideae</taxon>
        <taxon>Oryzeae</taxon>
        <taxon>Oryzinae</taxon>
        <taxon>Oryza</taxon>
        <taxon>Oryza sativa</taxon>
    </lineage>
</organism>
<feature type="domain" description="SCP" evidence="3">
    <location>
        <begin position="33"/>
        <end position="84"/>
    </location>
</feature>
<protein>
    <recommendedName>
        <fullName evidence="3">SCP domain-containing protein</fullName>
    </recommendedName>
</protein>
<reference evidence="4" key="1">
    <citation type="journal article" date="2005" name="PLoS Biol.">
        <title>The genomes of Oryza sativa: a history of duplications.</title>
        <authorList>
            <person name="Yu J."/>
            <person name="Wang J."/>
            <person name="Lin W."/>
            <person name="Li S."/>
            <person name="Li H."/>
            <person name="Zhou J."/>
            <person name="Ni P."/>
            <person name="Dong W."/>
            <person name="Hu S."/>
            <person name="Zeng C."/>
            <person name="Zhang J."/>
            <person name="Zhang Y."/>
            <person name="Li R."/>
            <person name="Xu Z."/>
            <person name="Li S."/>
            <person name="Li X."/>
            <person name="Zheng H."/>
            <person name="Cong L."/>
            <person name="Lin L."/>
            <person name="Yin J."/>
            <person name="Geng J."/>
            <person name="Li G."/>
            <person name="Shi J."/>
            <person name="Liu J."/>
            <person name="Lv H."/>
            <person name="Li J."/>
            <person name="Wang J."/>
            <person name="Deng Y."/>
            <person name="Ran L."/>
            <person name="Shi X."/>
            <person name="Wang X."/>
            <person name="Wu Q."/>
            <person name="Li C."/>
            <person name="Ren X."/>
            <person name="Wang J."/>
            <person name="Wang X."/>
            <person name="Li D."/>
            <person name="Liu D."/>
            <person name="Zhang X."/>
            <person name="Ji Z."/>
            <person name="Zhao W."/>
            <person name="Sun Y."/>
            <person name="Zhang Z."/>
            <person name="Bao J."/>
            <person name="Han Y."/>
            <person name="Dong L."/>
            <person name="Ji J."/>
            <person name="Chen P."/>
            <person name="Wu S."/>
            <person name="Liu J."/>
            <person name="Xiao Y."/>
            <person name="Bu D."/>
            <person name="Tan J."/>
            <person name="Yang L."/>
            <person name="Ye C."/>
            <person name="Zhang J."/>
            <person name="Xu J."/>
            <person name="Zhou Y."/>
            <person name="Yu Y."/>
            <person name="Zhang B."/>
            <person name="Zhuang S."/>
            <person name="Wei H."/>
            <person name="Liu B."/>
            <person name="Lei M."/>
            <person name="Yu H."/>
            <person name="Li Y."/>
            <person name="Xu H."/>
            <person name="Wei S."/>
            <person name="He X."/>
            <person name="Fang L."/>
            <person name="Zhang Z."/>
            <person name="Zhang Y."/>
            <person name="Huang X."/>
            <person name="Su Z."/>
            <person name="Tong W."/>
            <person name="Li J."/>
            <person name="Tong Z."/>
            <person name="Li S."/>
            <person name="Ye J."/>
            <person name="Wang L."/>
            <person name="Fang L."/>
            <person name="Lei T."/>
            <person name="Chen C."/>
            <person name="Chen H."/>
            <person name="Xu Z."/>
            <person name="Li H."/>
            <person name="Huang H."/>
            <person name="Zhang F."/>
            <person name="Xu H."/>
            <person name="Li N."/>
            <person name="Zhao C."/>
            <person name="Li S."/>
            <person name="Dong L."/>
            <person name="Huang Y."/>
            <person name="Li L."/>
            <person name="Xi Y."/>
            <person name="Qi Q."/>
            <person name="Li W."/>
            <person name="Zhang B."/>
            <person name="Hu W."/>
            <person name="Zhang Y."/>
            <person name="Tian X."/>
            <person name="Jiao Y."/>
            <person name="Liang X."/>
            <person name="Jin J."/>
            <person name="Gao L."/>
            <person name="Zheng W."/>
            <person name="Hao B."/>
            <person name="Liu S."/>
            <person name="Wang W."/>
            <person name="Yuan L."/>
            <person name="Cao M."/>
            <person name="McDermott J."/>
            <person name="Samudrala R."/>
            <person name="Wang J."/>
            <person name="Wong G.K."/>
            <person name="Yang H."/>
        </authorList>
    </citation>
    <scope>NUCLEOTIDE SEQUENCE [LARGE SCALE GENOMIC DNA]</scope>
</reference>
<evidence type="ECO:0000259" key="3">
    <source>
        <dbReference type="Pfam" id="PF00188"/>
    </source>
</evidence>
<dbReference type="AlphaFoldDB" id="B9FVB3"/>
<dbReference type="SUPFAM" id="SSF55797">
    <property type="entry name" value="PR-1-like"/>
    <property type="match status" value="1"/>
</dbReference>
<sequence length="154" mass="16163">MAQKAFALVLLAAATLAMAASTAAAQSSPQDFLDAHNAARRGEGAGLPDVAWSTTLQAFAESYVAQLAAATTCSLAHSNSKDLGLRQKPVRPGCRGQKPGNCGGPGNIRDTPRYHAQYMASAEDGIPVDNTDEHQRGDEKYLVTTPCPLCQLHA</sequence>
<gene>
    <name evidence="4" type="ORF">OsJ_22954</name>
</gene>
<dbReference type="Proteomes" id="UP000007752">
    <property type="component" value="Chromosome 7"/>
</dbReference>
<dbReference type="Pfam" id="PF00188">
    <property type="entry name" value="CAP"/>
    <property type="match status" value="1"/>
</dbReference>
<keyword evidence="2" id="KW-0732">Signal</keyword>
<evidence type="ECO:0000256" key="1">
    <source>
        <dbReference type="SAM" id="MobiDB-lite"/>
    </source>
</evidence>
<feature type="signal peptide" evidence="2">
    <location>
        <begin position="1"/>
        <end position="19"/>
    </location>
</feature>
<proteinExistence type="predicted"/>
<evidence type="ECO:0000256" key="2">
    <source>
        <dbReference type="SAM" id="SignalP"/>
    </source>
</evidence>
<name>B9FVB3_ORYSJ</name>
<dbReference type="EMBL" id="CM000144">
    <property type="protein sequence ID" value="EEE66500.1"/>
    <property type="molecule type" value="Genomic_DNA"/>
</dbReference>
<dbReference type="InterPro" id="IPR035940">
    <property type="entry name" value="CAP_sf"/>
</dbReference>
<feature type="chain" id="PRO_5002881663" description="SCP domain-containing protein" evidence="2">
    <location>
        <begin position="20"/>
        <end position="154"/>
    </location>
</feature>
<evidence type="ECO:0000313" key="4">
    <source>
        <dbReference type="EMBL" id="EEE66500.1"/>
    </source>
</evidence>
<dbReference type="InterPro" id="IPR014044">
    <property type="entry name" value="CAP_dom"/>
</dbReference>